<evidence type="ECO:0000259" key="1">
    <source>
        <dbReference type="PROSITE" id="PS51186"/>
    </source>
</evidence>
<name>W0FTV4_9BACT</name>
<dbReference type="InterPro" id="IPR000182">
    <property type="entry name" value="GNAT_dom"/>
</dbReference>
<feature type="domain" description="N-acetyltransferase" evidence="1">
    <location>
        <begin position="119"/>
        <end position="253"/>
    </location>
</feature>
<dbReference type="PROSITE" id="PS51186">
    <property type="entry name" value="GNAT"/>
    <property type="match status" value="1"/>
</dbReference>
<dbReference type="Gene3D" id="3.40.630.30">
    <property type="match status" value="1"/>
</dbReference>
<reference evidence="2" key="1">
    <citation type="journal article" date="2013" name="PLoS ONE">
        <title>Metagenomic insights into the carbohydrate-active enzymes carried by the microorganisms adhering to solid digesta in the rumen of cows.</title>
        <authorList>
            <person name="Wang L."/>
            <person name="Hatem A."/>
            <person name="Catalyurek U.V."/>
            <person name="Morrison M."/>
            <person name="Yu Z."/>
        </authorList>
    </citation>
    <scope>NUCLEOTIDE SEQUENCE</scope>
</reference>
<evidence type="ECO:0000313" key="2">
    <source>
        <dbReference type="EMBL" id="AHF26372.1"/>
    </source>
</evidence>
<dbReference type="SUPFAM" id="SSF55729">
    <property type="entry name" value="Acyl-CoA N-acyltransferases (Nat)"/>
    <property type="match status" value="1"/>
</dbReference>
<dbReference type="Pfam" id="PF00583">
    <property type="entry name" value="Acetyltransf_1"/>
    <property type="match status" value="1"/>
</dbReference>
<proteinExistence type="predicted"/>
<dbReference type="InterPro" id="IPR016181">
    <property type="entry name" value="Acyl_CoA_acyltransferase"/>
</dbReference>
<dbReference type="EMBL" id="KC246877">
    <property type="protein sequence ID" value="AHF26372.1"/>
    <property type="molecule type" value="Genomic_DNA"/>
</dbReference>
<organism evidence="2">
    <name type="scientific">uncultured bacterium Contig1771_n_1784_cl</name>
    <dbReference type="NCBI Taxonomy" id="1393511"/>
    <lineage>
        <taxon>Bacteria</taxon>
        <taxon>environmental samples</taxon>
    </lineage>
</organism>
<protein>
    <recommendedName>
        <fullName evidence="1">N-acetyltransferase domain-containing protein</fullName>
    </recommendedName>
</protein>
<dbReference type="GO" id="GO:0016747">
    <property type="term" value="F:acyltransferase activity, transferring groups other than amino-acyl groups"/>
    <property type="evidence" value="ECO:0007669"/>
    <property type="project" value="InterPro"/>
</dbReference>
<dbReference type="AlphaFoldDB" id="W0FTV4"/>
<accession>W0FTV4</accession>
<sequence length="256" mass="30139">MNLSDCYLEEDLFPKIFTDYEERSYGILFYNEDNKDSFDSNHVVIYRDKTEDLPGVLSDIVRFYSSKGIRPIIYQSMLDDNWFGNIKDDLTAAGFRSWVEDQEYMLPAGKNLITPNPEVEVRKVTKWQDELEQVFREAEEPWEIKVARKTMEYPKAWMFSAYLEGEPVGLLYGHISERACRVDYLLVSKKYRMTGVGRALFYQYMEWCKENGINNIYIWPDGDTPKRIYEEGGFRVMETRKAGRAVFEANGNKTRC</sequence>
<dbReference type="CDD" id="cd04301">
    <property type="entry name" value="NAT_SF"/>
    <property type="match status" value="1"/>
</dbReference>